<dbReference type="AlphaFoldDB" id="A0A7S4LBZ7"/>
<keyword evidence="1" id="KW-0067">ATP-binding</keyword>
<evidence type="ECO:0000313" key="5">
    <source>
        <dbReference type="EMBL" id="CAE0819292.1"/>
    </source>
</evidence>
<protein>
    <recommendedName>
        <fullName evidence="4">Kinesin motor domain-containing protein</fullName>
    </recommendedName>
</protein>
<gene>
    <name evidence="5" type="ORF">EGYM00163_LOCUS30461</name>
</gene>
<feature type="binding site" evidence="1">
    <location>
        <begin position="42"/>
        <end position="49"/>
    </location>
    <ligand>
        <name>ATP</name>
        <dbReference type="ChEBI" id="CHEBI:30616"/>
    </ligand>
</feature>
<accession>A0A7S4LBZ7</accession>
<sequence>MPPEQVPAPVDVAGQEEVYKHVGVPQLDSMFDGYNGCIFAYGQTSSGKTHSMMGYPGHGRGVTPRLCEEMFTRIGKAQGSNTTYEVKVSFLEIYNEKVQDLLVKKREDLRIVHDPLRGPTVRGLTEKLVHSWEEIEALLDAGMDSRTTAATAMNDKSSRSHAVVQLSLDMETQLGQVGAKKISRPRRSRANLVDLAGSEKVGKSKVEGANLKEAIGINQSLTCLGRVIDHLVEQKPHIPYRDSVLTCLLADSLGGNSRTTMLAALSPAAVNFDETVSTLRYASRARKIVNTVKVNEDPTAALIRELQEELARMKQSVLMGDMGALQALMGTDQPISAASMSAKTEELEKVIGEIAALEEKEKIEEERREQAWHVEREQLEIRHAQELQEIQALKDTLVQQKEQLEEQQEKLHTEVKIKKKGLVLNRMQGLTRLAAAKSKAEEHDEKKRQYQREMIINRLKSSSESLNYKTQLAEARRKQSNAQSMGEQNRNLEAELAAAEKYIAALELRKFGPGGKPANYTPRCGYTPRGSVSGATPRGVPPTDAQANRGAHSRIA</sequence>
<dbReference type="SUPFAM" id="SSF52540">
    <property type="entry name" value="P-loop containing nucleoside triphosphate hydrolases"/>
    <property type="match status" value="1"/>
</dbReference>
<dbReference type="GO" id="GO:0003777">
    <property type="term" value="F:microtubule motor activity"/>
    <property type="evidence" value="ECO:0007669"/>
    <property type="project" value="InterPro"/>
</dbReference>
<dbReference type="SMART" id="SM00129">
    <property type="entry name" value="KISc"/>
    <property type="match status" value="1"/>
</dbReference>
<dbReference type="Gene3D" id="3.40.850.10">
    <property type="entry name" value="Kinesin motor domain"/>
    <property type="match status" value="1"/>
</dbReference>
<proteinExistence type="inferred from homology"/>
<feature type="coiled-coil region" evidence="2">
    <location>
        <begin position="340"/>
        <end position="509"/>
    </location>
</feature>
<name>A0A7S4LBZ7_9EUGL</name>
<evidence type="ECO:0000256" key="3">
    <source>
        <dbReference type="SAM" id="MobiDB-lite"/>
    </source>
</evidence>
<keyword evidence="2" id="KW-0175">Coiled coil</keyword>
<dbReference type="Pfam" id="PF00225">
    <property type="entry name" value="Kinesin"/>
    <property type="match status" value="1"/>
</dbReference>
<evidence type="ECO:0000256" key="1">
    <source>
        <dbReference type="PROSITE-ProRule" id="PRU00283"/>
    </source>
</evidence>
<dbReference type="PANTHER" id="PTHR47117">
    <property type="entry name" value="STAR-RELATED LIPID TRANSFER PROTEIN 9"/>
    <property type="match status" value="1"/>
</dbReference>
<organism evidence="5">
    <name type="scientific">Eutreptiella gymnastica</name>
    <dbReference type="NCBI Taxonomy" id="73025"/>
    <lineage>
        <taxon>Eukaryota</taxon>
        <taxon>Discoba</taxon>
        <taxon>Euglenozoa</taxon>
        <taxon>Euglenida</taxon>
        <taxon>Spirocuta</taxon>
        <taxon>Euglenophyceae</taxon>
        <taxon>Eutreptiales</taxon>
        <taxon>Eutreptiaceae</taxon>
        <taxon>Eutreptiella</taxon>
    </lineage>
</organism>
<dbReference type="InterPro" id="IPR001752">
    <property type="entry name" value="Kinesin_motor_dom"/>
</dbReference>
<dbReference type="GO" id="GO:0005524">
    <property type="term" value="F:ATP binding"/>
    <property type="evidence" value="ECO:0007669"/>
    <property type="project" value="UniProtKB-UniRule"/>
</dbReference>
<dbReference type="EMBL" id="HBJA01087434">
    <property type="protein sequence ID" value="CAE0819292.1"/>
    <property type="molecule type" value="Transcribed_RNA"/>
</dbReference>
<evidence type="ECO:0000259" key="4">
    <source>
        <dbReference type="PROSITE" id="PS50067"/>
    </source>
</evidence>
<feature type="domain" description="Kinesin motor" evidence="4">
    <location>
        <begin position="1"/>
        <end position="288"/>
    </location>
</feature>
<keyword evidence="1" id="KW-0505">Motor protein</keyword>
<dbReference type="PROSITE" id="PS50067">
    <property type="entry name" value="KINESIN_MOTOR_2"/>
    <property type="match status" value="1"/>
</dbReference>
<dbReference type="GO" id="GO:0008017">
    <property type="term" value="F:microtubule binding"/>
    <property type="evidence" value="ECO:0007669"/>
    <property type="project" value="InterPro"/>
</dbReference>
<dbReference type="InterPro" id="IPR036961">
    <property type="entry name" value="Kinesin_motor_dom_sf"/>
</dbReference>
<reference evidence="5" key="1">
    <citation type="submission" date="2021-01" db="EMBL/GenBank/DDBJ databases">
        <authorList>
            <person name="Corre E."/>
            <person name="Pelletier E."/>
            <person name="Niang G."/>
            <person name="Scheremetjew M."/>
            <person name="Finn R."/>
            <person name="Kale V."/>
            <person name="Holt S."/>
            <person name="Cochrane G."/>
            <person name="Meng A."/>
            <person name="Brown T."/>
            <person name="Cohen L."/>
        </authorList>
    </citation>
    <scope>NUCLEOTIDE SEQUENCE</scope>
    <source>
        <strain evidence="5">CCMP1594</strain>
    </source>
</reference>
<dbReference type="GO" id="GO:0007018">
    <property type="term" value="P:microtubule-based movement"/>
    <property type="evidence" value="ECO:0007669"/>
    <property type="project" value="InterPro"/>
</dbReference>
<comment type="similarity">
    <text evidence="1">Belongs to the TRAFAC class myosin-kinesin ATPase superfamily. Kinesin family.</text>
</comment>
<dbReference type="InterPro" id="IPR027417">
    <property type="entry name" value="P-loop_NTPase"/>
</dbReference>
<feature type="region of interest" description="Disordered" evidence="3">
    <location>
        <begin position="514"/>
        <end position="556"/>
    </location>
</feature>
<keyword evidence="1" id="KW-0547">Nucleotide-binding</keyword>
<evidence type="ECO:0000256" key="2">
    <source>
        <dbReference type="SAM" id="Coils"/>
    </source>
</evidence>
<dbReference type="PRINTS" id="PR00380">
    <property type="entry name" value="KINESINHEAVY"/>
</dbReference>